<evidence type="ECO:0000313" key="5">
    <source>
        <dbReference type="Proteomes" id="UP001177258"/>
    </source>
</evidence>
<accession>A0AA90PSL2</accession>
<keyword evidence="2" id="KW-0812">Transmembrane</keyword>
<keyword evidence="6" id="KW-1185">Reference proteome</keyword>
<keyword evidence="2" id="KW-0472">Membrane</keyword>
<proteinExistence type="predicted"/>
<organism evidence="4 5">
    <name type="scientific">Helicobacter cappadocius</name>
    <dbReference type="NCBI Taxonomy" id="3063998"/>
    <lineage>
        <taxon>Bacteria</taxon>
        <taxon>Pseudomonadati</taxon>
        <taxon>Campylobacterota</taxon>
        <taxon>Epsilonproteobacteria</taxon>
        <taxon>Campylobacterales</taxon>
        <taxon>Helicobacteraceae</taxon>
        <taxon>Helicobacter</taxon>
    </lineage>
</organism>
<comment type="caution">
    <text evidence="4">The sequence shown here is derived from an EMBL/GenBank/DDBJ whole genome shotgun (WGS) entry which is preliminary data.</text>
</comment>
<reference evidence="3 5" key="3">
    <citation type="journal article" date="2024" name="Syst. Appl. Microbiol.">
        <title>Helicobacter cappadocius sp. nov., from lizards: The first psychrotrophic Helicobacter species.</title>
        <authorList>
            <person name="Aydin F."/>
            <person name="Tarhane S."/>
            <person name="Karakaya E."/>
            <person name="Abay S."/>
            <person name="Kayman T."/>
            <person name="Guran O."/>
            <person name="Bozkurt E."/>
            <person name="Uzum N."/>
            <person name="Avci A."/>
            <person name="Olgun K."/>
            <person name="Jablonski D."/>
            <person name="Guran C."/>
            <person name="Burcin Saticioglu I."/>
        </authorList>
    </citation>
    <scope>NUCLEOTIDE SEQUENCE [LARGE SCALE GENOMIC DNA]</scope>
    <source>
        <strain evidence="3">Faydin-H75</strain>
        <strain evidence="5">faydin-H76</strain>
    </source>
</reference>
<feature type="transmembrane region" description="Helical" evidence="2">
    <location>
        <begin position="294"/>
        <end position="316"/>
    </location>
</feature>
<sequence>MNFTFKNPISSRLSAIVGITFVVVLIVMILNIYLNKANISLTRVLSNLSLQINLTQSITKDIFLGNYQNTNDFETLNQKSSDFEEKFNTLYYQDRTYKMFWLDEKYIKKILEQMQEQLQKFNSNVRTYEFARKNLYKNRNFLYSNNEKLLDISDDVVKKMIGAKISQEEINEAGKQRTLSQKIPYQLTLYTIKNQKDAYEEFLKSFEKYNSTILGFYTNPTYKGNKELLKAIKFNYDFWQKYAFNVREIIANHNILSDSLSEINDNGILLTQNLKKLYSIYDKTLSQTEYLFNIFQYIATMIVLFVIFGLIFTTIWTKKQITNFLKYSKNLNENSLINLPIREDTELAQASRNINDFISRIQKTKESSILAKKIGEQIHNDIMEINSDIKEYLDEKKFSQEDREKIRKEIGISEYIAIQSSDELINIAKKLDKLSDSIDKSIDIYTNCLTCKKNSELF</sequence>
<reference evidence="3" key="2">
    <citation type="submission" date="2023-07" db="EMBL/GenBank/DDBJ databases">
        <authorList>
            <person name="Aydin F."/>
            <person name="Tarhane S."/>
            <person name="Saticioglu I.B."/>
            <person name="Karakaya E."/>
            <person name="Abay S."/>
            <person name="Guran O."/>
            <person name="Bozkurt E."/>
            <person name="Uzum N."/>
            <person name="Olgun K."/>
            <person name="Jablonski D."/>
        </authorList>
    </citation>
    <scope>NUCLEOTIDE SEQUENCE</scope>
    <source>
        <strain evidence="3">Faydin-H75</strain>
    </source>
</reference>
<evidence type="ECO:0000313" key="3">
    <source>
        <dbReference type="EMBL" id="MDO7253470.1"/>
    </source>
</evidence>
<evidence type="ECO:0000256" key="1">
    <source>
        <dbReference type="SAM" id="Coils"/>
    </source>
</evidence>
<evidence type="ECO:0000256" key="2">
    <source>
        <dbReference type="SAM" id="Phobius"/>
    </source>
</evidence>
<dbReference type="Proteomes" id="UP001240777">
    <property type="component" value="Unassembled WGS sequence"/>
</dbReference>
<dbReference type="EMBL" id="JAUPEV010000009">
    <property type="protein sequence ID" value="MDO7253470.1"/>
    <property type="molecule type" value="Genomic_DNA"/>
</dbReference>
<dbReference type="EMBL" id="JAUYZK010000009">
    <property type="protein sequence ID" value="MDP2539397.1"/>
    <property type="molecule type" value="Genomic_DNA"/>
</dbReference>
<gene>
    <name evidence="3" type="ORF">Q5I04_06060</name>
    <name evidence="4" type="ORF">Q5I06_06385</name>
</gene>
<evidence type="ECO:0000313" key="6">
    <source>
        <dbReference type="Proteomes" id="UP001240777"/>
    </source>
</evidence>
<name>A0AA90PSL2_9HELI</name>
<keyword evidence="2" id="KW-1133">Transmembrane helix</keyword>
<keyword evidence="1" id="KW-0175">Coiled coil</keyword>
<evidence type="ECO:0000313" key="4">
    <source>
        <dbReference type="EMBL" id="MDP2539397.1"/>
    </source>
</evidence>
<feature type="transmembrane region" description="Helical" evidence="2">
    <location>
        <begin position="12"/>
        <end position="34"/>
    </location>
</feature>
<protein>
    <submittedName>
        <fullName evidence="4">Uncharacterized protein</fullName>
    </submittedName>
</protein>
<reference evidence="4 6" key="1">
    <citation type="submission" date="2023-07" db="EMBL/GenBank/DDBJ databases">
        <title>Unpublished Manusciprt.</title>
        <authorList>
            <person name="Aydin F."/>
            <person name="Tarhane S."/>
            <person name="Saticioglu I.B."/>
            <person name="Karakaya E."/>
            <person name="Abay S."/>
            <person name="Guran O."/>
            <person name="Bozkurt E."/>
            <person name="Uzum N."/>
            <person name="Olgun K."/>
            <person name="Jablonski D."/>
        </authorList>
    </citation>
    <scope>NUCLEOTIDE SEQUENCE</scope>
    <source>
        <strain evidence="6">faydin-H75</strain>
        <strain evidence="4">Faydin-H76</strain>
    </source>
</reference>
<dbReference type="AlphaFoldDB" id="A0AA90PSL2"/>
<feature type="coiled-coil region" evidence="1">
    <location>
        <begin position="347"/>
        <end position="409"/>
    </location>
</feature>
<dbReference type="RefSeq" id="WP_305517317.1">
    <property type="nucleotide sequence ID" value="NZ_JAUPEV010000009.1"/>
</dbReference>
<dbReference type="Proteomes" id="UP001177258">
    <property type="component" value="Unassembled WGS sequence"/>
</dbReference>